<dbReference type="Gene3D" id="2.60.40.650">
    <property type="match status" value="1"/>
</dbReference>
<dbReference type="SUPFAM" id="SSF81296">
    <property type="entry name" value="E set domains"/>
    <property type="match status" value="1"/>
</dbReference>
<feature type="transmembrane region" description="Helical" evidence="2">
    <location>
        <begin position="96"/>
        <end position="115"/>
    </location>
</feature>
<dbReference type="AlphaFoldDB" id="A0A9W6HLR7"/>
<keyword evidence="2" id="KW-0812">Transmembrane</keyword>
<evidence type="ECO:0000256" key="1">
    <source>
        <dbReference type="SAM" id="MobiDB-lite"/>
    </source>
</evidence>
<proteinExistence type="predicted"/>
<keyword evidence="5" id="KW-1185">Reference proteome</keyword>
<evidence type="ECO:0000256" key="2">
    <source>
        <dbReference type="SAM" id="Phobius"/>
    </source>
</evidence>
<feature type="transmembrane region" description="Helical" evidence="2">
    <location>
        <begin position="12"/>
        <end position="34"/>
    </location>
</feature>
<dbReference type="GO" id="GO:0043546">
    <property type="term" value="F:molybdopterin cofactor binding"/>
    <property type="evidence" value="ECO:0007669"/>
    <property type="project" value="TreeGrafter"/>
</dbReference>
<feature type="transmembrane region" description="Helical" evidence="2">
    <location>
        <begin position="121"/>
        <end position="140"/>
    </location>
</feature>
<evidence type="ECO:0000313" key="5">
    <source>
        <dbReference type="Proteomes" id="UP001142291"/>
    </source>
</evidence>
<dbReference type="GO" id="GO:0020037">
    <property type="term" value="F:heme binding"/>
    <property type="evidence" value="ECO:0007669"/>
    <property type="project" value="TreeGrafter"/>
</dbReference>
<evidence type="ECO:0000313" key="4">
    <source>
        <dbReference type="EMBL" id="GLJ95172.1"/>
    </source>
</evidence>
<dbReference type="GO" id="GO:0006790">
    <property type="term" value="P:sulfur compound metabolic process"/>
    <property type="evidence" value="ECO:0007669"/>
    <property type="project" value="TreeGrafter"/>
</dbReference>
<dbReference type="InterPro" id="IPR036374">
    <property type="entry name" value="OxRdtase_Mopterin-bd_sf"/>
</dbReference>
<dbReference type="InterPro" id="IPR000572">
    <property type="entry name" value="OxRdtase_Mopterin-bd_dom"/>
</dbReference>
<feature type="transmembrane region" description="Helical" evidence="2">
    <location>
        <begin position="173"/>
        <end position="194"/>
    </location>
</feature>
<dbReference type="Proteomes" id="UP001142291">
    <property type="component" value="Unassembled WGS sequence"/>
</dbReference>
<dbReference type="SUPFAM" id="SSF56524">
    <property type="entry name" value="Oxidoreductase molybdopterin-binding domain"/>
    <property type="match status" value="1"/>
</dbReference>
<dbReference type="GO" id="GO:0008482">
    <property type="term" value="F:sulfite oxidase activity"/>
    <property type="evidence" value="ECO:0007669"/>
    <property type="project" value="TreeGrafter"/>
</dbReference>
<protein>
    <submittedName>
        <fullName evidence="4">Oxidoreductase</fullName>
    </submittedName>
</protein>
<feature type="compositionally biased region" description="Pro residues" evidence="1">
    <location>
        <begin position="150"/>
        <end position="161"/>
    </location>
</feature>
<feature type="domain" description="Oxidoreductase molybdopterin-binding" evidence="3">
    <location>
        <begin position="248"/>
        <end position="400"/>
    </location>
</feature>
<evidence type="ECO:0000259" key="3">
    <source>
        <dbReference type="Pfam" id="PF00174"/>
    </source>
</evidence>
<gene>
    <name evidence="4" type="ORF">GCM10017591_12340</name>
</gene>
<reference evidence="4" key="1">
    <citation type="journal article" date="2014" name="Int. J. Syst. Evol. Microbiol.">
        <title>Complete genome sequence of Corynebacterium casei LMG S-19264T (=DSM 44701T), isolated from a smear-ripened cheese.</title>
        <authorList>
            <consortium name="US DOE Joint Genome Institute (JGI-PGF)"/>
            <person name="Walter F."/>
            <person name="Albersmeier A."/>
            <person name="Kalinowski J."/>
            <person name="Ruckert C."/>
        </authorList>
    </citation>
    <scope>NUCLEOTIDE SEQUENCE</scope>
    <source>
        <strain evidence="4">VKM Ac-1940</strain>
    </source>
</reference>
<dbReference type="InterPro" id="IPR014756">
    <property type="entry name" value="Ig_E-set"/>
</dbReference>
<organism evidence="4 5">
    <name type="scientific">Microbacterium dextranolyticum</name>
    <dbReference type="NCBI Taxonomy" id="36806"/>
    <lineage>
        <taxon>Bacteria</taxon>
        <taxon>Bacillati</taxon>
        <taxon>Actinomycetota</taxon>
        <taxon>Actinomycetes</taxon>
        <taxon>Micrococcales</taxon>
        <taxon>Microbacteriaceae</taxon>
        <taxon>Microbacterium</taxon>
    </lineage>
</organism>
<dbReference type="PANTHER" id="PTHR19372:SF7">
    <property type="entry name" value="SULFITE OXIDASE, MITOCHONDRIAL"/>
    <property type="match status" value="1"/>
</dbReference>
<feature type="transmembrane region" description="Helical" evidence="2">
    <location>
        <begin position="68"/>
        <end position="89"/>
    </location>
</feature>
<feature type="compositionally biased region" description="Low complexity" evidence="1">
    <location>
        <begin position="495"/>
        <end position="512"/>
    </location>
</feature>
<dbReference type="Gene3D" id="3.90.420.10">
    <property type="entry name" value="Oxidoreductase, molybdopterin-binding domain"/>
    <property type="match status" value="1"/>
</dbReference>
<dbReference type="Pfam" id="PF00174">
    <property type="entry name" value="Oxidored_molyb"/>
    <property type="match status" value="1"/>
</dbReference>
<comment type="caution">
    <text evidence="4">The sequence shown here is derived from an EMBL/GenBank/DDBJ whole genome shotgun (WGS) entry which is preliminary data.</text>
</comment>
<dbReference type="PANTHER" id="PTHR19372">
    <property type="entry name" value="SULFITE REDUCTASE"/>
    <property type="match status" value="1"/>
</dbReference>
<keyword evidence="2" id="KW-0472">Membrane</keyword>
<accession>A0A9W6HLR7</accession>
<feature type="region of interest" description="Disordered" evidence="1">
    <location>
        <begin position="146"/>
        <end position="165"/>
    </location>
</feature>
<sequence length="521" mass="53003">MAPTIRAFHTDGALAGVASVALGAGLGELVGALVGGSPVAAVGSVLIDLAPPWGKDLAISLFGTGDKAALIAAVAIVLLLVGAATGLLARRSVAGAQTVVVVAGLLGVGAAVSRADASTLAAAPPVVGAAVTLLALHLLLRRATASPAPVSGPVPASPPPSEGVGHHASRREFLVWTTGAAAAGLLAAAGGWALRAGSRAVDAVRTAIALPRAPVPVVVPATADLGITGLAPVLTPTADFYRIDTALAPPQIDPATWRLRIHGLVDREVEIGWDELLALPLEESVTTLTCVSNEVGGDLVGTARWLGYPIRHLLAQAGVHADADMVLSTSADGFTAGTPLETLTDERNAILAVGMNGEPLPIAHGFPVRMVVPGLYGYVSATKWVTDLEVTRFADAEGYWISRGWAARGPIKLASRIDVPRRGAAVTAGETVIAGVAWQQHVGVRGVQVRIDDGEWQDAALATAISDDTWVQWSLPWRASAGRHTLTARAIGVDGTPQTQDAAPPAPDGATGWPSVAVTVA</sequence>
<keyword evidence="2" id="KW-1133">Transmembrane helix</keyword>
<feature type="region of interest" description="Disordered" evidence="1">
    <location>
        <begin position="493"/>
        <end position="513"/>
    </location>
</feature>
<dbReference type="EMBL" id="BSER01000008">
    <property type="protein sequence ID" value="GLJ95172.1"/>
    <property type="molecule type" value="Genomic_DNA"/>
</dbReference>
<dbReference type="RefSeq" id="WP_271202489.1">
    <property type="nucleotide sequence ID" value="NZ_BAAAUR010000005.1"/>
</dbReference>
<name>A0A9W6HLR7_9MICO</name>
<reference evidence="4" key="2">
    <citation type="submission" date="2023-01" db="EMBL/GenBank/DDBJ databases">
        <authorList>
            <person name="Sun Q."/>
            <person name="Evtushenko L."/>
        </authorList>
    </citation>
    <scope>NUCLEOTIDE SEQUENCE</scope>
    <source>
        <strain evidence="4">VKM Ac-1940</strain>
    </source>
</reference>